<feature type="transmembrane region" description="Helical" evidence="6">
    <location>
        <begin position="264"/>
        <end position="287"/>
    </location>
</feature>
<evidence type="ECO:0000256" key="6">
    <source>
        <dbReference type="SAM" id="Phobius"/>
    </source>
</evidence>
<dbReference type="GO" id="GO:0022857">
    <property type="term" value="F:transmembrane transporter activity"/>
    <property type="evidence" value="ECO:0007669"/>
    <property type="project" value="InterPro"/>
</dbReference>
<evidence type="ECO:0000256" key="1">
    <source>
        <dbReference type="ARBA" id="ARBA00004651"/>
    </source>
</evidence>
<dbReference type="EMBL" id="AZEA01000004">
    <property type="protein sequence ID" value="KRK89022.1"/>
    <property type="molecule type" value="Genomic_DNA"/>
</dbReference>
<dbReference type="CDD" id="cd06173">
    <property type="entry name" value="MFS_MefA_like"/>
    <property type="match status" value="1"/>
</dbReference>
<keyword evidence="4 6" id="KW-1133">Transmembrane helix</keyword>
<feature type="transmembrane region" description="Helical" evidence="6">
    <location>
        <begin position="370"/>
        <end position="388"/>
    </location>
</feature>
<feature type="transmembrane region" description="Helical" evidence="6">
    <location>
        <begin position="26"/>
        <end position="45"/>
    </location>
</feature>
<dbReference type="PANTHER" id="PTHR23513:SF6">
    <property type="entry name" value="MAJOR FACILITATOR SUPERFAMILY ASSOCIATED DOMAIN-CONTAINING PROTEIN"/>
    <property type="match status" value="1"/>
</dbReference>
<keyword evidence="8" id="KW-1185">Reference proteome</keyword>
<feature type="transmembrane region" description="Helical" evidence="6">
    <location>
        <begin position="111"/>
        <end position="133"/>
    </location>
</feature>
<evidence type="ECO:0000256" key="5">
    <source>
        <dbReference type="ARBA" id="ARBA00023136"/>
    </source>
</evidence>
<proteinExistence type="predicted"/>
<evidence type="ECO:0000256" key="3">
    <source>
        <dbReference type="ARBA" id="ARBA00022692"/>
    </source>
</evidence>
<keyword evidence="3 6" id="KW-0812">Transmembrane</keyword>
<evidence type="ECO:0000313" key="8">
    <source>
        <dbReference type="Proteomes" id="UP000051581"/>
    </source>
</evidence>
<protein>
    <submittedName>
        <fullName evidence="7">Major facilitator superfamily protein</fullName>
    </submittedName>
</protein>
<keyword evidence="5 6" id="KW-0472">Membrane</keyword>
<feature type="transmembrane region" description="Helical" evidence="6">
    <location>
        <begin position="394"/>
        <end position="416"/>
    </location>
</feature>
<evidence type="ECO:0000313" key="7">
    <source>
        <dbReference type="EMBL" id="KRK89022.1"/>
    </source>
</evidence>
<feature type="transmembrane region" description="Helical" evidence="6">
    <location>
        <begin position="154"/>
        <end position="174"/>
    </location>
</feature>
<keyword evidence="2" id="KW-1003">Cell membrane</keyword>
<feature type="transmembrane region" description="Helical" evidence="6">
    <location>
        <begin position="325"/>
        <end position="349"/>
    </location>
</feature>
<feature type="transmembrane region" description="Helical" evidence="6">
    <location>
        <begin position="51"/>
        <end position="71"/>
    </location>
</feature>
<dbReference type="AlphaFoldDB" id="A0A0R1KZ55"/>
<dbReference type="Pfam" id="PF07690">
    <property type="entry name" value="MFS_1"/>
    <property type="match status" value="1"/>
</dbReference>
<dbReference type="PATRIC" id="fig|1423808.3.peg.2008"/>
<gene>
    <name evidence="7" type="ORF">FD17_GL001982</name>
</gene>
<accession>A0A0R1KZ55</accession>
<organism evidence="7 8">
    <name type="scientific">Lentilactobacillus sunkii DSM 19904</name>
    <dbReference type="NCBI Taxonomy" id="1423808"/>
    <lineage>
        <taxon>Bacteria</taxon>
        <taxon>Bacillati</taxon>
        <taxon>Bacillota</taxon>
        <taxon>Bacilli</taxon>
        <taxon>Lactobacillales</taxon>
        <taxon>Lactobacillaceae</taxon>
        <taxon>Lentilactobacillus</taxon>
    </lineage>
</organism>
<evidence type="ECO:0000256" key="4">
    <source>
        <dbReference type="ARBA" id="ARBA00022989"/>
    </source>
</evidence>
<dbReference type="SUPFAM" id="SSF103473">
    <property type="entry name" value="MFS general substrate transporter"/>
    <property type="match status" value="1"/>
</dbReference>
<sequence>MKKVLQMKISNHESNVQILKDVSSNLISTFCGDMFSFALGLMLLHATGMSLSFGLSMIIMPIVTLIGLVPIGNLVDTYRHKHILVISLMVRIIALVIYAITIGHFNGTGKLGPTIIFLAVNYVSVNVSNSGYTASVHELVNTSHIQRLNSLSQAASSFASTFSPVIAASLYVLVGFRSFIIFQLAAHTIALIILVSMHFHYASTPKKELSVSHESQLGKFKLGLQYLMSHKFLRYLICVALFLNFIFAVTNVGLPFIVVQHLHLGNLTLGILNSADAVGMLAGNLIISMAPEIKQLAKILATTMCVIGFALCGIGWLFIADPSMWTVRIIGALMVFSVGMSLAFMNTPFGIYMQKTVPTSLMGRVSSTEMSLNMISIPIGTVFYSFIFQLFPNGFVFIASGILMLGVTGLTMPTFIHTRMPDQDEDVEMEKE</sequence>
<reference evidence="7 8" key="1">
    <citation type="journal article" date="2015" name="Genome Announc.">
        <title>Expanding the biotechnology potential of lactobacilli through comparative genomics of 213 strains and associated genera.</title>
        <authorList>
            <person name="Sun Z."/>
            <person name="Harris H.M."/>
            <person name="McCann A."/>
            <person name="Guo C."/>
            <person name="Argimon S."/>
            <person name="Zhang W."/>
            <person name="Yang X."/>
            <person name="Jeffery I.B."/>
            <person name="Cooney J.C."/>
            <person name="Kagawa T.F."/>
            <person name="Liu W."/>
            <person name="Song Y."/>
            <person name="Salvetti E."/>
            <person name="Wrobel A."/>
            <person name="Rasinkangas P."/>
            <person name="Parkhill J."/>
            <person name="Rea M.C."/>
            <person name="O'Sullivan O."/>
            <person name="Ritari J."/>
            <person name="Douillard F.P."/>
            <person name="Paul Ross R."/>
            <person name="Yang R."/>
            <person name="Briner A.E."/>
            <person name="Felis G.E."/>
            <person name="de Vos W.M."/>
            <person name="Barrangou R."/>
            <person name="Klaenhammer T.R."/>
            <person name="Caufield P.W."/>
            <person name="Cui Y."/>
            <person name="Zhang H."/>
            <person name="O'Toole P.W."/>
        </authorList>
    </citation>
    <scope>NUCLEOTIDE SEQUENCE [LARGE SCALE GENOMIC DNA]</scope>
    <source>
        <strain evidence="7 8">DSM 19904</strain>
    </source>
</reference>
<evidence type="ECO:0000256" key="2">
    <source>
        <dbReference type="ARBA" id="ARBA00022475"/>
    </source>
</evidence>
<feature type="transmembrane region" description="Helical" evidence="6">
    <location>
        <begin position="232"/>
        <end position="258"/>
    </location>
</feature>
<comment type="subcellular location">
    <subcellularLocation>
        <location evidence="1">Cell membrane</location>
        <topology evidence="1">Multi-pass membrane protein</topology>
    </subcellularLocation>
</comment>
<dbReference type="GO" id="GO:0005886">
    <property type="term" value="C:plasma membrane"/>
    <property type="evidence" value="ECO:0007669"/>
    <property type="project" value="UniProtKB-SubCell"/>
</dbReference>
<dbReference type="InterPro" id="IPR011701">
    <property type="entry name" value="MFS"/>
</dbReference>
<dbReference type="Gene3D" id="1.20.1250.20">
    <property type="entry name" value="MFS general substrate transporter like domains"/>
    <property type="match status" value="1"/>
</dbReference>
<name>A0A0R1KZ55_9LACO</name>
<feature type="transmembrane region" description="Helical" evidence="6">
    <location>
        <begin position="83"/>
        <end position="105"/>
    </location>
</feature>
<dbReference type="InterPro" id="IPR036259">
    <property type="entry name" value="MFS_trans_sf"/>
</dbReference>
<dbReference type="Proteomes" id="UP000051581">
    <property type="component" value="Unassembled WGS sequence"/>
</dbReference>
<comment type="caution">
    <text evidence="7">The sequence shown here is derived from an EMBL/GenBank/DDBJ whole genome shotgun (WGS) entry which is preliminary data.</text>
</comment>
<feature type="transmembrane region" description="Helical" evidence="6">
    <location>
        <begin position="180"/>
        <end position="199"/>
    </location>
</feature>
<dbReference type="PANTHER" id="PTHR23513">
    <property type="entry name" value="INTEGRAL MEMBRANE EFFLUX PROTEIN-RELATED"/>
    <property type="match status" value="1"/>
</dbReference>
<feature type="transmembrane region" description="Helical" evidence="6">
    <location>
        <begin position="299"/>
        <end position="319"/>
    </location>
</feature>